<organism evidence="3 4">
    <name type="scientific">Brucella thiophenivorans</name>
    <dbReference type="NCBI Taxonomy" id="571255"/>
    <lineage>
        <taxon>Bacteria</taxon>
        <taxon>Pseudomonadati</taxon>
        <taxon>Pseudomonadota</taxon>
        <taxon>Alphaproteobacteria</taxon>
        <taxon>Hyphomicrobiales</taxon>
        <taxon>Brucellaceae</taxon>
        <taxon>Brucella/Ochrobactrum group</taxon>
        <taxon>Brucella</taxon>
    </lineage>
</organism>
<dbReference type="Proteomes" id="UP000215590">
    <property type="component" value="Unassembled WGS sequence"/>
</dbReference>
<dbReference type="AlphaFoldDB" id="A0A256FV71"/>
<dbReference type="InterPro" id="IPR008927">
    <property type="entry name" value="6-PGluconate_DH-like_C_sf"/>
</dbReference>
<feature type="domain" description="Pyrroline-5-carboxylate reductase dimerisation" evidence="2">
    <location>
        <begin position="64"/>
        <end position="168"/>
    </location>
</feature>
<dbReference type="PANTHER" id="PTHR11645:SF0">
    <property type="entry name" value="PYRROLINE-5-CARBOXYLATE REDUCTASE 3"/>
    <property type="match status" value="1"/>
</dbReference>
<dbReference type="GO" id="GO:0004735">
    <property type="term" value="F:pyrroline-5-carboxylate reductase activity"/>
    <property type="evidence" value="ECO:0007669"/>
    <property type="project" value="TreeGrafter"/>
</dbReference>
<evidence type="ECO:0000256" key="1">
    <source>
        <dbReference type="ARBA" id="ARBA00023002"/>
    </source>
</evidence>
<reference evidence="3 4" key="1">
    <citation type="submission" date="2017-07" db="EMBL/GenBank/DDBJ databases">
        <title>Phylogenetic study on the rhizospheric bacterium Ochrobactrum sp. A44.</title>
        <authorList>
            <person name="Krzyzanowska D.M."/>
            <person name="Ossowicki A."/>
            <person name="Rajewska M."/>
            <person name="Maciag T."/>
            <person name="Kaczynski Z."/>
            <person name="Czerwicka M."/>
            <person name="Jafra S."/>
        </authorList>
    </citation>
    <scope>NUCLEOTIDE SEQUENCE [LARGE SCALE GENOMIC DNA]</scope>
    <source>
        <strain evidence="3 4">DSM 7216</strain>
    </source>
</reference>
<name>A0A256FV71_9HYPH</name>
<dbReference type="Gene3D" id="3.40.50.720">
    <property type="entry name" value="NAD(P)-binding Rossmann-like Domain"/>
    <property type="match status" value="1"/>
</dbReference>
<sequence length="169" mass="17409">MAGVRAESLLACGGRVVRVMPNASADIGRCYSPWWTASSLDATDRAAITDILSVIGTSDELASESQIDLMTAVSGSGAAYPALMATAMARFLLDRGVDETVAWRSAEAVVCCGAQLLAGRIIDAPALVATYCNYNGTTAAGLQAAEDAGFSRAILRALEAATEKARGMG</sequence>
<keyword evidence="1" id="KW-0560">Oxidoreductase</keyword>
<protein>
    <submittedName>
        <fullName evidence="3">Pyrroline-5-carboxylate reductase ProC domain protein</fullName>
    </submittedName>
</protein>
<dbReference type="RefSeq" id="WP_210190918.1">
    <property type="nucleotide sequence ID" value="NZ_JBHEEK010000066.1"/>
</dbReference>
<comment type="caution">
    <text evidence="3">The sequence shown here is derived from an EMBL/GenBank/DDBJ whole genome shotgun (WGS) entry which is preliminary data.</text>
</comment>
<dbReference type="GO" id="GO:0055129">
    <property type="term" value="P:L-proline biosynthetic process"/>
    <property type="evidence" value="ECO:0007669"/>
    <property type="project" value="TreeGrafter"/>
</dbReference>
<evidence type="ECO:0000313" key="4">
    <source>
        <dbReference type="Proteomes" id="UP000215590"/>
    </source>
</evidence>
<dbReference type="Gene3D" id="1.10.3730.10">
    <property type="entry name" value="ProC C-terminal domain-like"/>
    <property type="match status" value="1"/>
</dbReference>
<evidence type="ECO:0000313" key="3">
    <source>
        <dbReference type="EMBL" id="OYR18321.1"/>
    </source>
</evidence>
<dbReference type="Pfam" id="PF14748">
    <property type="entry name" value="P5CR_dimer"/>
    <property type="match status" value="1"/>
</dbReference>
<accession>A0A256FV71</accession>
<dbReference type="InterPro" id="IPR029036">
    <property type="entry name" value="P5CR_dimer"/>
</dbReference>
<proteinExistence type="predicted"/>
<gene>
    <name evidence="3" type="primary">proC2</name>
    <name evidence="3" type="ORF">CEV31_4223</name>
</gene>
<keyword evidence="4" id="KW-1185">Reference proteome</keyword>
<dbReference type="EMBL" id="NNRJ01000024">
    <property type="protein sequence ID" value="OYR18321.1"/>
    <property type="molecule type" value="Genomic_DNA"/>
</dbReference>
<dbReference type="SUPFAM" id="SSF48179">
    <property type="entry name" value="6-phosphogluconate dehydrogenase C-terminal domain-like"/>
    <property type="match status" value="1"/>
</dbReference>
<dbReference type="PANTHER" id="PTHR11645">
    <property type="entry name" value="PYRROLINE-5-CARBOXYLATE REDUCTASE"/>
    <property type="match status" value="1"/>
</dbReference>
<evidence type="ECO:0000259" key="2">
    <source>
        <dbReference type="Pfam" id="PF14748"/>
    </source>
</evidence>